<evidence type="ECO:0000256" key="1">
    <source>
        <dbReference type="SAM" id="MobiDB-lite"/>
    </source>
</evidence>
<dbReference type="EMBL" id="JAHXZJ010000002">
    <property type="protein sequence ID" value="KAH0564017.1"/>
    <property type="molecule type" value="Genomic_DNA"/>
</dbReference>
<organism evidence="2 3">
    <name type="scientific">Cotesia glomerata</name>
    <name type="common">Lepidopteran parasitic wasp</name>
    <name type="synonym">Apanteles glomeratus</name>
    <dbReference type="NCBI Taxonomy" id="32391"/>
    <lineage>
        <taxon>Eukaryota</taxon>
        <taxon>Metazoa</taxon>
        <taxon>Ecdysozoa</taxon>
        <taxon>Arthropoda</taxon>
        <taxon>Hexapoda</taxon>
        <taxon>Insecta</taxon>
        <taxon>Pterygota</taxon>
        <taxon>Neoptera</taxon>
        <taxon>Endopterygota</taxon>
        <taxon>Hymenoptera</taxon>
        <taxon>Apocrita</taxon>
        <taxon>Ichneumonoidea</taxon>
        <taxon>Braconidae</taxon>
        <taxon>Microgastrinae</taxon>
        <taxon>Cotesia</taxon>
    </lineage>
</organism>
<dbReference type="Proteomes" id="UP000826195">
    <property type="component" value="Unassembled WGS sequence"/>
</dbReference>
<sequence length="99" mass="10985">MNDLWENDLKQNKKQNKTIPSPIPVIASSWLAFNPPRNGIIEQSTIAFKPTLLHLDTSHASMRLVNSVTQSSSIKDRPCASEPLNRIDDADSDSRVNSA</sequence>
<feature type="region of interest" description="Disordered" evidence="1">
    <location>
        <begin position="1"/>
        <end position="20"/>
    </location>
</feature>
<comment type="caution">
    <text evidence="2">The sequence shown here is derived from an EMBL/GenBank/DDBJ whole genome shotgun (WGS) entry which is preliminary data.</text>
</comment>
<evidence type="ECO:0000313" key="2">
    <source>
        <dbReference type="EMBL" id="KAH0564017.1"/>
    </source>
</evidence>
<protein>
    <submittedName>
        <fullName evidence="2">Uncharacterized protein</fullName>
    </submittedName>
</protein>
<gene>
    <name evidence="2" type="ORF">KQX54_008706</name>
</gene>
<keyword evidence="3" id="KW-1185">Reference proteome</keyword>
<dbReference type="AlphaFoldDB" id="A0AAV7ILV3"/>
<feature type="compositionally biased region" description="Basic and acidic residues" evidence="1">
    <location>
        <begin position="74"/>
        <end position="99"/>
    </location>
</feature>
<evidence type="ECO:0000313" key="3">
    <source>
        <dbReference type="Proteomes" id="UP000826195"/>
    </source>
</evidence>
<accession>A0AAV7ILV3</accession>
<feature type="region of interest" description="Disordered" evidence="1">
    <location>
        <begin position="67"/>
        <end position="99"/>
    </location>
</feature>
<reference evidence="2 3" key="1">
    <citation type="journal article" date="2021" name="J. Hered.">
        <title>A chromosome-level genome assembly of the parasitoid wasp, Cotesia glomerata (Hymenoptera: Braconidae).</title>
        <authorList>
            <person name="Pinto B.J."/>
            <person name="Weis J.J."/>
            <person name="Gamble T."/>
            <person name="Ode P.J."/>
            <person name="Paul R."/>
            <person name="Zaspel J.M."/>
        </authorList>
    </citation>
    <scope>NUCLEOTIDE SEQUENCE [LARGE SCALE GENOMIC DNA]</scope>
    <source>
        <strain evidence="2">CgM1</strain>
    </source>
</reference>
<name>A0AAV7ILV3_COTGL</name>
<proteinExistence type="predicted"/>